<feature type="transmembrane region" description="Helical" evidence="7">
    <location>
        <begin position="189"/>
        <end position="207"/>
    </location>
</feature>
<keyword evidence="2" id="KW-1003">Cell membrane</keyword>
<dbReference type="OrthoDB" id="871140at2"/>
<keyword evidence="3 8" id="KW-0808">Transferase</keyword>
<evidence type="ECO:0000256" key="1">
    <source>
        <dbReference type="ARBA" id="ARBA00007150"/>
    </source>
</evidence>
<protein>
    <submittedName>
        <fullName evidence="8">Diacylglyceryl transferase</fullName>
    </submittedName>
</protein>
<proteinExistence type="inferred from homology"/>
<dbReference type="GO" id="GO:0005886">
    <property type="term" value="C:plasma membrane"/>
    <property type="evidence" value="ECO:0007669"/>
    <property type="project" value="InterPro"/>
</dbReference>
<dbReference type="AlphaFoldDB" id="A0A6I4IH22"/>
<evidence type="ECO:0000256" key="3">
    <source>
        <dbReference type="ARBA" id="ARBA00022679"/>
    </source>
</evidence>
<evidence type="ECO:0000256" key="5">
    <source>
        <dbReference type="ARBA" id="ARBA00022989"/>
    </source>
</evidence>
<keyword evidence="4 7" id="KW-0812">Transmembrane</keyword>
<dbReference type="Proteomes" id="UP000431264">
    <property type="component" value="Unassembled WGS sequence"/>
</dbReference>
<evidence type="ECO:0000313" key="9">
    <source>
        <dbReference type="Proteomes" id="UP000431264"/>
    </source>
</evidence>
<feature type="transmembrane region" description="Helical" evidence="7">
    <location>
        <begin position="164"/>
        <end position="182"/>
    </location>
</feature>
<dbReference type="PANTHER" id="PTHR30589">
    <property type="entry name" value="PROLIPOPROTEIN DIACYLGLYCERYL TRANSFERASE"/>
    <property type="match status" value="1"/>
</dbReference>
<evidence type="ECO:0000256" key="6">
    <source>
        <dbReference type="ARBA" id="ARBA00023136"/>
    </source>
</evidence>
<name>A0A6I4IH22_9FLAO</name>
<feature type="transmembrane region" description="Helical" evidence="7">
    <location>
        <begin position="213"/>
        <end position="234"/>
    </location>
</feature>
<accession>A0A6I4IH22</accession>
<dbReference type="PANTHER" id="PTHR30589:SF0">
    <property type="entry name" value="PHOSPHATIDYLGLYCEROL--PROLIPOPROTEIN DIACYLGLYCERYL TRANSFERASE"/>
    <property type="match status" value="1"/>
</dbReference>
<dbReference type="InterPro" id="IPR001640">
    <property type="entry name" value="Lgt"/>
</dbReference>
<keyword evidence="6 7" id="KW-0472">Membrane</keyword>
<evidence type="ECO:0000256" key="7">
    <source>
        <dbReference type="SAM" id="Phobius"/>
    </source>
</evidence>
<dbReference type="EMBL" id="WQLW01000004">
    <property type="protein sequence ID" value="MVO08995.1"/>
    <property type="molecule type" value="Genomic_DNA"/>
</dbReference>
<feature type="transmembrane region" description="Helical" evidence="7">
    <location>
        <begin position="89"/>
        <end position="105"/>
    </location>
</feature>
<comment type="similarity">
    <text evidence="1">Belongs to the Lgt family.</text>
</comment>
<evidence type="ECO:0000256" key="2">
    <source>
        <dbReference type="ARBA" id="ARBA00022475"/>
    </source>
</evidence>
<organism evidence="8 9">
    <name type="scientific">Flavobacterium profundi</name>
    <dbReference type="NCBI Taxonomy" id="1774945"/>
    <lineage>
        <taxon>Bacteria</taxon>
        <taxon>Pseudomonadati</taxon>
        <taxon>Bacteroidota</taxon>
        <taxon>Flavobacteriia</taxon>
        <taxon>Flavobacteriales</taxon>
        <taxon>Flavobacteriaceae</taxon>
        <taxon>Flavobacterium</taxon>
    </lineage>
</organism>
<gene>
    <name evidence="8" type="ORF">GOQ30_07425</name>
</gene>
<keyword evidence="9" id="KW-1185">Reference proteome</keyword>
<dbReference type="RefSeq" id="WP_140997382.1">
    <property type="nucleotide sequence ID" value="NZ_VDCZ01000004.1"/>
</dbReference>
<evidence type="ECO:0000256" key="4">
    <source>
        <dbReference type="ARBA" id="ARBA00022692"/>
    </source>
</evidence>
<keyword evidence="5 7" id="KW-1133">Transmembrane helix</keyword>
<reference evidence="9" key="1">
    <citation type="submission" date="2019-05" db="EMBL/GenBank/DDBJ databases">
        <title>Flavobacterium profundi sp. nov., isolated from a deep-sea seamount.</title>
        <authorList>
            <person name="Zhang D.-C."/>
        </authorList>
    </citation>
    <scope>NUCLEOTIDE SEQUENCE [LARGE SCALE GENOMIC DNA]</scope>
    <source>
        <strain evidence="9">TP390</strain>
    </source>
</reference>
<evidence type="ECO:0000313" key="8">
    <source>
        <dbReference type="EMBL" id="MVO08995.1"/>
    </source>
</evidence>
<feature type="transmembrane region" description="Helical" evidence="7">
    <location>
        <begin position="14"/>
        <end position="33"/>
    </location>
</feature>
<dbReference type="Pfam" id="PF01790">
    <property type="entry name" value="LGT"/>
    <property type="match status" value="1"/>
</dbReference>
<comment type="caution">
    <text evidence="8">The sequence shown here is derived from an EMBL/GenBank/DDBJ whole genome shotgun (WGS) entry which is preliminary data.</text>
</comment>
<dbReference type="GO" id="GO:0008961">
    <property type="term" value="F:phosphatidylglycerol-prolipoprotein diacylglyceryl transferase activity"/>
    <property type="evidence" value="ECO:0007669"/>
    <property type="project" value="InterPro"/>
</dbReference>
<dbReference type="GO" id="GO:0042158">
    <property type="term" value="P:lipoprotein biosynthetic process"/>
    <property type="evidence" value="ECO:0007669"/>
    <property type="project" value="InterPro"/>
</dbReference>
<sequence length="246" mass="28744">MTIPYEPIWFDCQINVHLVLEYLAFFLGFRYYLYLRKNTIDYISNTNRLSILLGAILGALLGSRIIGFFENPIFPTELLQWIQVMNTKTIMGGLFGGLLGVEIAKRIIGETHSSGDLFVFPLILGIFIGRIGCFFSGINEFTYGKRTSFFLGMNLGDGLKRHPIALYELFFLFILFLFLWKIKSKVKENGLLFQYFMIGYFTFRFFIEFLKPNTFFICHLSTIQILCVICWLYYYKTIFNLFKNAC</sequence>
<feature type="transmembrane region" description="Helical" evidence="7">
    <location>
        <begin position="117"/>
        <end position="138"/>
    </location>
</feature>
<feature type="transmembrane region" description="Helical" evidence="7">
    <location>
        <begin position="49"/>
        <end position="69"/>
    </location>
</feature>